<dbReference type="Proteomes" id="UP000234254">
    <property type="component" value="Unassembled WGS sequence"/>
</dbReference>
<feature type="transmembrane region" description="Helical" evidence="1">
    <location>
        <begin position="82"/>
        <end position="106"/>
    </location>
</feature>
<protein>
    <submittedName>
        <fullName evidence="2">Uncharacterized protein</fullName>
    </submittedName>
</protein>
<dbReference type="AlphaFoldDB" id="A0A2I1DC45"/>
<dbReference type="EMBL" id="MSFM01000002">
    <property type="protein sequence ID" value="PKY07443.1"/>
    <property type="molecule type" value="Genomic_DNA"/>
</dbReference>
<organism evidence="2 3">
    <name type="scientific">Aspergillus campestris (strain IBT 28561)</name>
    <dbReference type="NCBI Taxonomy" id="1392248"/>
    <lineage>
        <taxon>Eukaryota</taxon>
        <taxon>Fungi</taxon>
        <taxon>Dikarya</taxon>
        <taxon>Ascomycota</taxon>
        <taxon>Pezizomycotina</taxon>
        <taxon>Eurotiomycetes</taxon>
        <taxon>Eurotiomycetidae</taxon>
        <taxon>Eurotiales</taxon>
        <taxon>Aspergillaceae</taxon>
        <taxon>Aspergillus</taxon>
        <taxon>Aspergillus subgen. Circumdati</taxon>
    </lineage>
</organism>
<accession>A0A2I1DC45</accession>
<keyword evidence="1" id="KW-0472">Membrane</keyword>
<dbReference type="RefSeq" id="XP_024696037.1">
    <property type="nucleotide sequence ID" value="XM_024842243.1"/>
</dbReference>
<evidence type="ECO:0000313" key="3">
    <source>
        <dbReference type="Proteomes" id="UP000234254"/>
    </source>
</evidence>
<gene>
    <name evidence="2" type="ORF">P168DRAFT_96317</name>
</gene>
<keyword evidence="1" id="KW-1133">Transmembrane helix</keyword>
<name>A0A2I1DC45_ASPC2</name>
<dbReference type="VEuPathDB" id="FungiDB:P168DRAFT_96317"/>
<comment type="caution">
    <text evidence="2">The sequence shown here is derived from an EMBL/GenBank/DDBJ whole genome shotgun (WGS) entry which is preliminary data.</text>
</comment>
<dbReference type="GeneID" id="36549772"/>
<feature type="transmembrane region" description="Helical" evidence="1">
    <location>
        <begin position="118"/>
        <end position="137"/>
    </location>
</feature>
<evidence type="ECO:0000256" key="1">
    <source>
        <dbReference type="SAM" id="Phobius"/>
    </source>
</evidence>
<reference evidence="2" key="1">
    <citation type="submission" date="2016-12" db="EMBL/GenBank/DDBJ databases">
        <title>The genomes of Aspergillus section Nigri reveals drivers in fungal speciation.</title>
        <authorList>
            <consortium name="DOE Joint Genome Institute"/>
            <person name="Vesth T.C."/>
            <person name="Nybo J."/>
            <person name="Theobald S."/>
            <person name="Brandl J."/>
            <person name="Frisvad J.C."/>
            <person name="Nielsen K.F."/>
            <person name="Lyhne E.K."/>
            <person name="Kogle M.E."/>
            <person name="Kuo A."/>
            <person name="Riley R."/>
            <person name="Clum A."/>
            <person name="Nolan M."/>
            <person name="Lipzen A."/>
            <person name="Salamov A."/>
            <person name="Henrissat B."/>
            <person name="Wiebenga A."/>
            <person name="De vries R.P."/>
            <person name="Grigoriev I.V."/>
            <person name="Mortensen U.H."/>
            <person name="Andersen M.R."/>
            <person name="Baker S.E."/>
        </authorList>
    </citation>
    <scope>NUCLEOTIDE SEQUENCE</scope>
    <source>
        <strain evidence="2">IBT 28561</strain>
    </source>
</reference>
<keyword evidence="1" id="KW-0812">Transmembrane</keyword>
<sequence>MKTKIARVKDALIDKARGVEPADQETKESSLFHRSRCCSVVVIMNRCGFKQQFRFDLGSIPSSAIGVDLIIFFYFAKNFLCWCVFVFSLFCFCFEYYIYLLFSYIFISNLSLSMVYEFGWLSLIVAGICSTNIYPALADN</sequence>
<evidence type="ECO:0000313" key="2">
    <source>
        <dbReference type="EMBL" id="PKY07443.1"/>
    </source>
</evidence>
<keyword evidence="3" id="KW-1185">Reference proteome</keyword>
<proteinExistence type="predicted"/>